<sequence length="266" mass="29770">MRAHTHIHTPHTQACQRQLQIIHTSHTGIANASFKSSTPHTQALPTPASNHPHLTHMALPTPASNHPHLTHRHCPRQLQIIPPHTHRHCPRQLKSSTPHTQALPTPASNHPHLTHMHCPRQLQIIHTSHTCIAQTSNAIFKSSTPHTHALPKPPTPSSNHPHLTHMHCPNLQRHLQIIHTSHTSIAQTSNTIFKSSTPHTQALPKPPTPSSNHLHLTAGFPQTFNASFNTQLTHRHCPSLQHQPQNQKLKSSLHTRSPYTSNPWFS</sequence>
<feature type="region of interest" description="Disordered" evidence="1">
    <location>
        <begin position="241"/>
        <end position="266"/>
    </location>
</feature>
<reference evidence="2" key="2">
    <citation type="submission" date="2020-06" db="EMBL/GenBank/DDBJ databases">
        <authorList>
            <person name="Sheffer M."/>
        </authorList>
    </citation>
    <scope>NUCLEOTIDE SEQUENCE</scope>
</reference>
<accession>A0A8T0FRX8</accession>
<dbReference type="Proteomes" id="UP000807504">
    <property type="component" value="Unassembled WGS sequence"/>
</dbReference>
<feature type="region of interest" description="Disordered" evidence="1">
    <location>
        <begin position="88"/>
        <end position="109"/>
    </location>
</feature>
<evidence type="ECO:0000313" key="2">
    <source>
        <dbReference type="EMBL" id="KAF8793831.1"/>
    </source>
</evidence>
<feature type="compositionally biased region" description="Polar residues" evidence="1">
    <location>
        <begin position="93"/>
        <end position="108"/>
    </location>
</feature>
<dbReference type="AlphaFoldDB" id="A0A8T0FRX8"/>
<protein>
    <submittedName>
        <fullName evidence="2">Uncharacterized protein</fullName>
    </submittedName>
</protein>
<organism evidence="2 3">
    <name type="scientific">Argiope bruennichi</name>
    <name type="common">Wasp spider</name>
    <name type="synonym">Aranea bruennichi</name>
    <dbReference type="NCBI Taxonomy" id="94029"/>
    <lineage>
        <taxon>Eukaryota</taxon>
        <taxon>Metazoa</taxon>
        <taxon>Ecdysozoa</taxon>
        <taxon>Arthropoda</taxon>
        <taxon>Chelicerata</taxon>
        <taxon>Arachnida</taxon>
        <taxon>Araneae</taxon>
        <taxon>Araneomorphae</taxon>
        <taxon>Entelegynae</taxon>
        <taxon>Araneoidea</taxon>
        <taxon>Araneidae</taxon>
        <taxon>Argiope</taxon>
    </lineage>
</organism>
<name>A0A8T0FRX8_ARGBR</name>
<gene>
    <name evidence="2" type="ORF">HNY73_001869</name>
</gene>
<keyword evidence="3" id="KW-1185">Reference proteome</keyword>
<evidence type="ECO:0000256" key="1">
    <source>
        <dbReference type="SAM" id="MobiDB-lite"/>
    </source>
</evidence>
<dbReference type="EMBL" id="JABXBU010000002">
    <property type="protein sequence ID" value="KAF8793831.1"/>
    <property type="molecule type" value="Genomic_DNA"/>
</dbReference>
<evidence type="ECO:0000313" key="3">
    <source>
        <dbReference type="Proteomes" id="UP000807504"/>
    </source>
</evidence>
<reference evidence="2" key="1">
    <citation type="journal article" date="2020" name="bioRxiv">
        <title>Chromosome-level reference genome of the European wasp spider Argiope bruennichi: a resource for studies on range expansion and evolutionary adaptation.</title>
        <authorList>
            <person name="Sheffer M.M."/>
            <person name="Hoppe A."/>
            <person name="Krehenwinkel H."/>
            <person name="Uhl G."/>
            <person name="Kuss A.W."/>
            <person name="Jensen L."/>
            <person name="Jensen C."/>
            <person name="Gillespie R.G."/>
            <person name="Hoff K.J."/>
            <person name="Prost S."/>
        </authorList>
    </citation>
    <scope>NUCLEOTIDE SEQUENCE</scope>
</reference>
<comment type="caution">
    <text evidence="2">The sequence shown here is derived from an EMBL/GenBank/DDBJ whole genome shotgun (WGS) entry which is preliminary data.</text>
</comment>
<proteinExistence type="predicted"/>